<accession>K7R207</accession>
<evidence type="ECO:0000256" key="1">
    <source>
        <dbReference type="ARBA" id="ARBA00004123"/>
    </source>
</evidence>
<feature type="domain" description="K-box" evidence="7">
    <location>
        <begin position="84"/>
        <end position="176"/>
    </location>
</feature>
<keyword evidence="3" id="KW-0238">DNA-binding</keyword>
<dbReference type="Pfam" id="PF00319">
    <property type="entry name" value="SRF-TF"/>
    <property type="match status" value="1"/>
</dbReference>
<name>K7R207_9MAGN</name>
<evidence type="ECO:0000256" key="4">
    <source>
        <dbReference type="ARBA" id="ARBA00023163"/>
    </source>
</evidence>
<keyword evidence="2" id="KW-0805">Transcription regulation</keyword>
<dbReference type="InterPro" id="IPR036879">
    <property type="entry name" value="TF_MADSbox_sf"/>
</dbReference>
<comment type="subcellular location">
    <subcellularLocation>
        <location evidence="1">Nucleus</location>
    </subcellularLocation>
</comment>
<dbReference type="PANTHER" id="PTHR48019">
    <property type="entry name" value="SERUM RESPONSE FACTOR HOMOLOG"/>
    <property type="match status" value="1"/>
</dbReference>
<dbReference type="AlphaFoldDB" id="K7R207"/>
<dbReference type="PRINTS" id="PR00404">
    <property type="entry name" value="MADSDOMAIN"/>
</dbReference>
<dbReference type="InterPro" id="IPR002487">
    <property type="entry name" value="TF_Kbox"/>
</dbReference>
<dbReference type="Pfam" id="PF01486">
    <property type="entry name" value="K-box"/>
    <property type="match status" value="1"/>
</dbReference>
<keyword evidence="4" id="KW-0804">Transcription</keyword>
<feature type="domain" description="MADS-box" evidence="6">
    <location>
        <begin position="1"/>
        <end position="61"/>
    </location>
</feature>
<dbReference type="Gene3D" id="3.40.1810.10">
    <property type="entry name" value="Transcription factor, MADS-box"/>
    <property type="match status" value="1"/>
</dbReference>
<evidence type="ECO:0000256" key="3">
    <source>
        <dbReference type="ARBA" id="ARBA00023125"/>
    </source>
</evidence>
<dbReference type="GO" id="GO:0000977">
    <property type="term" value="F:RNA polymerase II transcription regulatory region sequence-specific DNA binding"/>
    <property type="evidence" value="ECO:0007669"/>
    <property type="project" value="InterPro"/>
</dbReference>
<proteinExistence type="evidence at transcript level"/>
<dbReference type="CDD" id="cd00265">
    <property type="entry name" value="MADS_MEF2_like"/>
    <property type="match status" value="1"/>
</dbReference>
<dbReference type="GO" id="GO:0005634">
    <property type="term" value="C:nucleus"/>
    <property type="evidence" value="ECO:0007669"/>
    <property type="project" value="UniProtKB-SubCell"/>
</dbReference>
<protein>
    <submittedName>
        <fullName evidence="8">TM6-like protein</fullName>
    </submittedName>
</protein>
<organism evidence="8">
    <name type="scientific">Balanophora laxiflora</name>
    <dbReference type="NCBI Taxonomy" id="1128103"/>
    <lineage>
        <taxon>Eukaryota</taxon>
        <taxon>Viridiplantae</taxon>
        <taxon>Streptophyta</taxon>
        <taxon>Embryophyta</taxon>
        <taxon>Tracheophyta</taxon>
        <taxon>Spermatophyta</taxon>
        <taxon>Magnoliopsida</taxon>
        <taxon>eudicotyledons</taxon>
        <taxon>Gunneridae</taxon>
        <taxon>Pentapetalae</taxon>
        <taxon>Santalales</taxon>
        <taxon>Balanophoraceae</taxon>
        <taxon>Balanophora</taxon>
    </lineage>
</organism>
<dbReference type="EMBL" id="JQ613231">
    <property type="protein sequence ID" value="AFV74870.1"/>
    <property type="molecule type" value="mRNA"/>
</dbReference>
<dbReference type="SMART" id="SM00432">
    <property type="entry name" value="MADS"/>
    <property type="match status" value="1"/>
</dbReference>
<keyword evidence="5" id="KW-0539">Nucleus</keyword>
<dbReference type="InterPro" id="IPR033896">
    <property type="entry name" value="MEF2-like_N"/>
</dbReference>
<dbReference type="GO" id="GO:0045944">
    <property type="term" value="P:positive regulation of transcription by RNA polymerase II"/>
    <property type="evidence" value="ECO:0007669"/>
    <property type="project" value="InterPro"/>
</dbReference>
<reference evidence="8" key="1">
    <citation type="journal article" date="2012" name="Ann. Bot.">
        <title>Rate heterogeneity in six protein-coding genes from the holoparasite Balanophora (Balanophoraceae) and other taxa of Santalales.</title>
        <authorList>
            <person name="Su H.-J."/>
            <person name="Hu J.-M."/>
        </authorList>
    </citation>
    <scope>NUCLEOTIDE SEQUENCE</scope>
</reference>
<evidence type="ECO:0000256" key="5">
    <source>
        <dbReference type="ARBA" id="ARBA00023242"/>
    </source>
</evidence>
<evidence type="ECO:0000313" key="8">
    <source>
        <dbReference type="EMBL" id="AFV74870.1"/>
    </source>
</evidence>
<evidence type="ECO:0000259" key="6">
    <source>
        <dbReference type="PROSITE" id="PS50066"/>
    </source>
</evidence>
<dbReference type="GO" id="GO:0046983">
    <property type="term" value="F:protein dimerization activity"/>
    <property type="evidence" value="ECO:0007669"/>
    <property type="project" value="InterPro"/>
</dbReference>
<dbReference type="SUPFAM" id="SSF55455">
    <property type="entry name" value="SRF-like"/>
    <property type="match status" value="1"/>
</dbReference>
<evidence type="ECO:0000256" key="2">
    <source>
        <dbReference type="ARBA" id="ARBA00023015"/>
    </source>
</evidence>
<dbReference type="PROSITE" id="PS50066">
    <property type="entry name" value="MADS_BOX_2"/>
    <property type="match status" value="1"/>
</dbReference>
<sequence length="220" mass="25834">MGRGKVEIKRIENSTNRQVTYSKRKNGIFKKAAELTVLCDARISLIMFSKSGKYNEYMSPTTTTKKIYDQYQKALDVDLWGSHYEKMQAELNKLKDINGKLRREIRQRIGEELEGLNIRELIDLEKKIDDSFDIVRKRKYEKLKTQTDITKKKINNLLQRRRKMLPHMNVDYEDPRYGIVVNEGDYVTSFGHNPSTSMYPFNMYVDNPGVYFGSPDLRLA</sequence>
<dbReference type="InterPro" id="IPR050142">
    <property type="entry name" value="MADS-box/MEF2_TF"/>
</dbReference>
<dbReference type="InterPro" id="IPR002100">
    <property type="entry name" value="TF_MADSbox"/>
</dbReference>
<dbReference type="GO" id="GO:0003700">
    <property type="term" value="F:DNA-binding transcription factor activity"/>
    <property type="evidence" value="ECO:0007669"/>
    <property type="project" value="InterPro"/>
</dbReference>
<gene>
    <name evidence="8" type="primary">TM6</name>
</gene>
<evidence type="ECO:0000259" key="7">
    <source>
        <dbReference type="PROSITE" id="PS51297"/>
    </source>
</evidence>
<dbReference type="PROSITE" id="PS51297">
    <property type="entry name" value="K_BOX"/>
    <property type="match status" value="1"/>
</dbReference>